<evidence type="ECO:0000256" key="2">
    <source>
        <dbReference type="SAM" id="MobiDB-lite"/>
    </source>
</evidence>
<evidence type="ECO:0000313" key="4">
    <source>
        <dbReference type="Proteomes" id="UP000009168"/>
    </source>
</evidence>
<dbReference type="GeneID" id="7830373"/>
<gene>
    <name evidence="3" type="ORF">TTHERM_00790620</name>
</gene>
<sequence length="411" mass="48570">MIDDSTIKGNQEIDEHFAKRNMRIKSSHESNRCSPNILKQNPQINKLNLDQTLIEIKQVYSPLSVTRYKQQMRESNISHPFNNSPSPKNFQEIPSLMINESKNVEYMNEKNIVKLSYLPKLHRSLNCRKMRIDQYCNPWDQIKKLAHMHHTPVLFEQHSIFGTSLTGFNGSTQIQPLSGMKTAQPKADRNSKIDNESQKSIESNVLTNEKIRINMAFQDGNCQQNSNTERQINGNQINLDTFRDIQIEKERKEKIKQFLENNQQQYLQKFWTQPFNNKDTKTLKDQQNAKKKIFDRQLEDINRFESLRQNSQRERQNKQRSLSIAEENKTKNQKAMQNSLQYQINSNFQQQYKIQPTITLNNPYLSYNQSPQTNQSRLSTAEQNTKQYFFQRKPNISPRKLEQLSQINHKN</sequence>
<dbReference type="EMBL" id="GG662316">
    <property type="protein sequence ID" value="EAS05915.1"/>
    <property type="molecule type" value="Genomic_DNA"/>
</dbReference>
<accession>Q24DS5</accession>
<dbReference type="KEGG" id="tet:TTHERM_00790620"/>
<protein>
    <submittedName>
        <fullName evidence="3">Uncharacterized protein</fullName>
    </submittedName>
</protein>
<keyword evidence="1" id="KW-0175">Coiled coil</keyword>
<name>Q24DS5_TETTS</name>
<reference evidence="4" key="1">
    <citation type="journal article" date="2006" name="PLoS Biol.">
        <title>Macronuclear genome sequence of the ciliate Tetrahymena thermophila, a model eukaryote.</title>
        <authorList>
            <person name="Eisen J.A."/>
            <person name="Coyne R.S."/>
            <person name="Wu M."/>
            <person name="Wu D."/>
            <person name="Thiagarajan M."/>
            <person name="Wortman J.R."/>
            <person name="Badger J.H."/>
            <person name="Ren Q."/>
            <person name="Amedeo P."/>
            <person name="Jones K.M."/>
            <person name="Tallon L.J."/>
            <person name="Delcher A.L."/>
            <person name="Salzberg S.L."/>
            <person name="Silva J.C."/>
            <person name="Haas B.J."/>
            <person name="Majoros W.H."/>
            <person name="Farzad M."/>
            <person name="Carlton J.M."/>
            <person name="Smith R.K. Jr."/>
            <person name="Garg J."/>
            <person name="Pearlman R.E."/>
            <person name="Karrer K.M."/>
            <person name="Sun L."/>
            <person name="Manning G."/>
            <person name="Elde N.C."/>
            <person name="Turkewitz A.P."/>
            <person name="Asai D.J."/>
            <person name="Wilkes D.E."/>
            <person name="Wang Y."/>
            <person name="Cai H."/>
            <person name="Collins K."/>
            <person name="Stewart B.A."/>
            <person name="Lee S.R."/>
            <person name="Wilamowska K."/>
            <person name="Weinberg Z."/>
            <person name="Ruzzo W.L."/>
            <person name="Wloga D."/>
            <person name="Gaertig J."/>
            <person name="Frankel J."/>
            <person name="Tsao C.-C."/>
            <person name="Gorovsky M.A."/>
            <person name="Keeling P.J."/>
            <person name="Waller R.F."/>
            <person name="Patron N.J."/>
            <person name="Cherry J.M."/>
            <person name="Stover N.A."/>
            <person name="Krieger C.J."/>
            <person name="del Toro C."/>
            <person name="Ryder H.F."/>
            <person name="Williamson S.C."/>
            <person name="Barbeau R.A."/>
            <person name="Hamilton E.P."/>
            <person name="Orias E."/>
        </authorList>
    </citation>
    <scope>NUCLEOTIDE SEQUENCE [LARGE SCALE GENOMIC DNA]</scope>
    <source>
        <strain evidence="4">SB210</strain>
    </source>
</reference>
<feature type="coiled-coil region" evidence="1">
    <location>
        <begin position="242"/>
        <end position="269"/>
    </location>
</feature>
<keyword evidence="4" id="KW-1185">Reference proteome</keyword>
<organism evidence="3 4">
    <name type="scientific">Tetrahymena thermophila (strain SB210)</name>
    <dbReference type="NCBI Taxonomy" id="312017"/>
    <lineage>
        <taxon>Eukaryota</taxon>
        <taxon>Sar</taxon>
        <taxon>Alveolata</taxon>
        <taxon>Ciliophora</taxon>
        <taxon>Intramacronucleata</taxon>
        <taxon>Oligohymenophorea</taxon>
        <taxon>Hymenostomatida</taxon>
        <taxon>Tetrahymenina</taxon>
        <taxon>Tetrahymenidae</taxon>
        <taxon>Tetrahymena</taxon>
    </lineage>
</organism>
<dbReference type="Proteomes" id="UP000009168">
    <property type="component" value="Unassembled WGS sequence"/>
</dbReference>
<feature type="region of interest" description="Disordered" evidence="2">
    <location>
        <begin position="172"/>
        <end position="199"/>
    </location>
</feature>
<feature type="region of interest" description="Disordered" evidence="2">
    <location>
        <begin position="306"/>
        <end position="336"/>
    </location>
</feature>
<evidence type="ECO:0000256" key="1">
    <source>
        <dbReference type="SAM" id="Coils"/>
    </source>
</evidence>
<evidence type="ECO:0000313" key="3">
    <source>
        <dbReference type="EMBL" id="EAS05915.1"/>
    </source>
</evidence>
<proteinExistence type="predicted"/>
<dbReference type="HOGENOM" id="CLU_669950_0_0_1"/>
<dbReference type="AlphaFoldDB" id="Q24DS5"/>
<dbReference type="InParanoid" id="Q24DS5"/>
<feature type="compositionally biased region" description="Basic and acidic residues" evidence="2">
    <location>
        <begin position="306"/>
        <end position="317"/>
    </location>
</feature>
<feature type="compositionally biased region" description="Basic and acidic residues" evidence="2">
    <location>
        <begin position="186"/>
        <end position="199"/>
    </location>
</feature>
<dbReference type="RefSeq" id="XP_001026160.1">
    <property type="nucleotide sequence ID" value="XM_001026160.2"/>
</dbReference>